<dbReference type="Proteomes" id="UP000193411">
    <property type="component" value="Unassembled WGS sequence"/>
</dbReference>
<gene>
    <name evidence="2" type="ORF">BCR44DRAFT_1501589</name>
</gene>
<evidence type="ECO:0000313" key="2">
    <source>
        <dbReference type="EMBL" id="ORZ32901.1"/>
    </source>
</evidence>
<accession>A0A1Y2HG88</accession>
<proteinExistence type="predicted"/>
<name>A0A1Y2HG88_9FUNG</name>
<organism evidence="2 3">
    <name type="scientific">Catenaria anguillulae PL171</name>
    <dbReference type="NCBI Taxonomy" id="765915"/>
    <lineage>
        <taxon>Eukaryota</taxon>
        <taxon>Fungi</taxon>
        <taxon>Fungi incertae sedis</taxon>
        <taxon>Blastocladiomycota</taxon>
        <taxon>Blastocladiomycetes</taxon>
        <taxon>Blastocladiales</taxon>
        <taxon>Catenariaceae</taxon>
        <taxon>Catenaria</taxon>
    </lineage>
</organism>
<reference evidence="2 3" key="1">
    <citation type="submission" date="2016-07" db="EMBL/GenBank/DDBJ databases">
        <title>Pervasive Adenine N6-methylation of Active Genes in Fungi.</title>
        <authorList>
            <consortium name="DOE Joint Genome Institute"/>
            <person name="Mondo S.J."/>
            <person name="Dannebaum R.O."/>
            <person name="Kuo R.C."/>
            <person name="Labutti K."/>
            <person name="Haridas S."/>
            <person name="Kuo A."/>
            <person name="Salamov A."/>
            <person name="Ahrendt S.R."/>
            <person name="Lipzen A."/>
            <person name="Sullivan W."/>
            <person name="Andreopoulos W.B."/>
            <person name="Clum A."/>
            <person name="Lindquist E."/>
            <person name="Daum C."/>
            <person name="Ramamoorthy G.K."/>
            <person name="Gryganskyi A."/>
            <person name="Culley D."/>
            <person name="Magnuson J.K."/>
            <person name="James T.Y."/>
            <person name="O'Malley M.A."/>
            <person name="Stajich J.E."/>
            <person name="Spatafora J.W."/>
            <person name="Visel A."/>
            <person name="Grigoriev I.V."/>
        </authorList>
    </citation>
    <scope>NUCLEOTIDE SEQUENCE [LARGE SCALE GENOMIC DNA]</scope>
    <source>
        <strain evidence="2 3">PL171</strain>
    </source>
</reference>
<feature type="region of interest" description="Disordered" evidence="1">
    <location>
        <begin position="1"/>
        <end position="37"/>
    </location>
</feature>
<feature type="compositionally biased region" description="Pro residues" evidence="1">
    <location>
        <begin position="211"/>
        <end position="221"/>
    </location>
</feature>
<feature type="compositionally biased region" description="Pro residues" evidence="1">
    <location>
        <begin position="1"/>
        <end position="15"/>
    </location>
</feature>
<comment type="caution">
    <text evidence="2">The sequence shown here is derived from an EMBL/GenBank/DDBJ whole genome shotgun (WGS) entry which is preliminary data.</text>
</comment>
<evidence type="ECO:0000256" key="1">
    <source>
        <dbReference type="SAM" id="MobiDB-lite"/>
    </source>
</evidence>
<dbReference type="EMBL" id="MCFL01000040">
    <property type="protein sequence ID" value="ORZ32901.1"/>
    <property type="molecule type" value="Genomic_DNA"/>
</dbReference>
<protein>
    <submittedName>
        <fullName evidence="2">Uncharacterized protein</fullName>
    </submittedName>
</protein>
<dbReference type="AlphaFoldDB" id="A0A1Y2HG88"/>
<sequence length="274" mass="27183">MVAQPPPPNPIPAPSAAPANTPAPGAPTPPAPVNRAAIPVVPPATSLTQPAFGAATGFTSGLIPNAPRGTFPANPAPPVAAPPVSGVSLPNQGTACVPFVVPQGISGFGANTYVLGCIQVATTGNMWACSADQVSTPVGAPSCTVERLNPSCSRAPLTMPPASPALGSSRALLGCIAAASGGFTTQQPADDAFKCQLASGEGSGTCLLPAPPTHLPAPPVFPDDEPRNGEQGDGQVEAGTGDNVSVGVRRVKAMRWAVWLVVVGMLAQQFAGGL</sequence>
<feature type="region of interest" description="Disordered" evidence="1">
    <location>
        <begin position="211"/>
        <end position="241"/>
    </location>
</feature>
<keyword evidence="3" id="KW-1185">Reference proteome</keyword>
<evidence type="ECO:0000313" key="3">
    <source>
        <dbReference type="Proteomes" id="UP000193411"/>
    </source>
</evidence>